<keyword evidence="1" id="KW-0472">Membrane</keyword>
<organism evidence="2">
    <name type="scientific">Arundo donax</name>
    <name type="common">Giant reed</name>
    <name type="synonym">Donax arundinaceus</name>
    <dbReference type="NCBI Taxonomy" id="35708"/>
    <lineage>
        <taxon>Eukaryota</taxon>
        <taxon>Viridiplantae</taxon>
        <taxon>Streptophyta</taxon>
        <taxon>Embryophyta</taxon>
        <taxon>Tracheophyta</taxon>
        <taxon>Spermatophyta</taxon>
        <taxon>Magnoliopsida</taxon>
        <taxon>Liliopsida</taxon>
        <taxon>Poales</taxon>
        <taxon>Poaceae</taxon>
        <taxon>PACMAD clade</taxon>
        <taxon>Arundinoideae</taxon>
        <taxon>Arundineae</taxon>
        <taxon>Arundo</taxon>
    </lineage>
</organism>
<dbReference type="EMBL" id="GBRH01190807">
    <property type="protein sequence ID" value="JAE07089.1"/>
    <property type="molecule type" value="Transcribed_RNA"/>
</dbReference>
<feature type="transmembrane region" description="Helical" evidence="1">
    <location>
        <begin position="12"/>
        <end position="35"/>
    </location>
</feature>
<keyword evidence="1" id="KW-1133">Transmembrane helix</keyword>
<evidence type="ECO:0000313" key="2">
    <source>
        <dbReference type="EMBL" id="JAE07089.1"/>
    </source>
</evidence>
<dbReference type="AlphaFoldDB" id="A0A0A9F7D1"/>
<sequence>MHPVLSLQRKIFIHFIRAFGFTSFFYGTFVATLVFSKS</sequence>
<accession>A0A0A9F7D1</accession>
<keyword evidence="1" id="KW-0812">Transmembrane</keyword>
<name>A0A0A9F7D1_ARUDO</name>
<protein>
    <submittedName>
        <fullName evidence="2">Uncharacterized protein</fullName>
    </submittedName>
</protein>
<evidence type="ECO:0000256" key="1">
    <source>
        <dbReference type="SAM" id="Phobius"/>
    </source>
</evidence>
<proteinExistence type="predicted"/>
<reference evidence="2" key="2">
    <citation type="journal article" date="2015" name="Data Brief">
        <title>Shoot transcriptome of the giant reed, Arundo donax.</title>
        <authorList>
            <person name="Barrero R.A."/>
            <person name="Guerrero F.D."/>
            <person name="Moolhuijzen P."/>
            <person name="Goolsby J.A."/>
            <person name="Tidwell J."/>
            <person name="Bellgard S.E."/>
            <person name="Bellgard M.I."/>
        </authorList>
    </citation>
    <scope>NUCLEOTIDE SEQUENCE</scope>
    <source>
        <tissue evidence="2">Shoot tissue taken approximately 20 cm above the soil surface</tissue>
    </source>
</reference>
<reference evidence="2" key="1">
    <citation type="submission" date="2014-09" db="EMBL/GenBank/DDBJ databases">
        <authorList>
            <person name="Magalhaes I.L.F."/>
            <person name="Oliveira U."/>
            <person name="Santos F.R."/>
            <person name="Vidigal T.H.D.A."/>
            <person name="Brescovit A.D."/>
            <person name="Santos A.J."/>
        </authorList>
    </citation>
    <scope>NUCLEOTIDE SEQUENCE</scope>
    <source>
        <tissue evidence="2">Shoot tissue taken approximately 20 cm above the soil surface</tissue>
    </source>
</reference>